<dbReference type="InterPro" id="IPR013783">
    <property type="entry name" value="Ig-like_fold"/>
</dbReference>
<dbReference type="SUPFAM" id="SSF56988">
    <property type="entry name" value="Anthrax protective antigen"/>
    <property type="match status" value="1"/>
</dbReference>
<dbReference type="EMBL" id="BAABDU010000003">
    <property type="protein sequence ID" value="GAA3760126.1"/>
    <property type="molecule type" value="Genomic_DNA"/>
</dbReference>
<protein>
    <recommendedName>
        <fullName evidence="1">PA14 domain-containing protein</fullName>
    </recommendedName>
</protein>
<evidence type="ECO:0000259" key="1">
    <source>
        <dbReference type="PROSITE" id="PS51820"/>
    </source>
</evidence>
<dbReference type="Gene3D" id="2.60.40.2700">
    <property type="match status" value="1"/>
</dbReference>
<proteinExistence type="predicted"/>
<keyword evidence="3" id="KW-1185">Reference proteome</keyword>
<dbReference type="InterPro" id="IPR045829">
    <property type="entry name" value="PKD_6"/>
</dbReference>
<comment type="caution">
    <text evidence="2">The sequence shown here is derived from an EMBL/GenBank/DDBJ whole genome shotgun (WGS) entry which is preliminary data.</text>
</comment>
<sequence length="1850" mass="193059">MCFGMFLVSNLGFSQILQRGSSTTSSTATSTLVINRPSTVLEGDILIVNIAQVGNGTLTAPTSSGWLTIDGANLGTNGGTTRRGTVLYKVATSSEPINYTFNVYSNITGAVGSIVAFYGVDTVTPIDATGSFNTVNNSTTAVTAGSLTTTINNAAVIMFGQTANSSPTWNDNSWRTGSPGSLTLAELYDNQEGAGIGGDVSVGAAWAIKTSAGNTGTGMATMSGGQRNGGLLIALKPKVAYKSQIISTNTGSTNWCPGETRNVTVTIKNVGTATWTDGPVGSGIPDINIGIKWNYKASNDSWSDYHIRTDAGNLAPGETRTYTFSLPAINVGGSNNGDLLDSGINNISFDVVNEAVSWFAWNINGVGPGNEAFTTTNQTILAPPANKTIASTSSTVCPGTGTTITVAASEIGVNYQLRNASNAIIGSPVAGTGGTINLPTGNLTNTTTFNVLAIGCSSVQMSTTPTVTVTPLATTSIGTYTFCIDNTNTITTASTNAGQYALINVVKGFTYTFSVGNVFGTNEYLTVLDASNDSAIISNNNANGTNITNWISTLSGQIKLVLSAGPNCSNNGTTGGTMSLNLVGVNNTQDNQLLSGTNTWIGHVYNTNGGPPATNAYNTSLINPSGLYGYVGYYTKPEIFGTDNFGGDTVCFSTLSDGVNRANIYTQGFGVRYRMRSTKTGCYMVTVRGDDGVRLFVDGVKVFDAFTDHVATTYGNVMVYLSGNSELVLDYYENGGVNEVSFDMVAFDNSTNTIVPASRMLCSGGTQLLDGSAYLYNGGTNSTISYQWQRSIDNANFTDITGATSEDYTPPALTPTSNTTYYYRRTISATASNASACVYYSNSAVVTTSPSGTPATPAAITGIATQCPSVTGQVYSVPIVTNAVVYNWSIPTGWNITAGAGTNSITVTTGVSGQGGTISVTAQNGYGTSTSRTLSVTVITNLSAVNVTGTTTQSFCVSGSGSLLTAGETGGGTITSRQWGKRSIPGGVITPIASATGSTYTPTGASLGAGTWYVVCTSTPTCGNPVISNESTITITPNLSTVSITPNGDQALCASNSGAQLTVGETGGGTITSRQWGKRSASGGVITPIASATGLTYTPTGAVLGVGNWYIVCTSTPTCGSAVISNEVRVVVSPDITASVSISASPAGAICAGTSVTFTATATNQGSSPTYQWYKGTNAIPSATTGTYTSNSLVNLDAISVVMFSNASPCLTGSPATSNTITMTVNPTPAAPTASVTSQPTCANNTGTITITNPAPAPGITYSIDGSTYTNNTGIFGGLAPTTYNVTVRNASGCISQATSVQVNTSVSKVWNGSADTKWSNPANWTPNGVPVQTDCVVIPNAPVNKPVIEGTSTNFYAHTLTVNNATTLTVNSDKILNMTNEITVNTGGSLIFNNNSSLVQTNKNAVNSGNITYIRETSVRRYDYTYWSSPLTLASNFTLFNMSPLTLADKYTSYDSDASWVIHFGGGLTMKPGEGYSVRGPQNFDIVTPSIQTASFIGVPANGDVPKTTVANKFNLLGNPYPSAINGIKLIGDTNIGTIYLWTHNTPPAGDGSGKYKYASSDYAAFNLSGGIKTGGDAVLPTGYIAAGQGFFAKPVTNSITFTNDMRVGSNNGNFYKTAKTENLERNRVWLNLSNAEGAFKQMLVGYIEGATNGQDLNYDAASFNGNSYIDFYSISETVKFSIQARALPFQDSDIIPLGYKSTIAGDFKISIDHVDGFFDNQNVYLEDKKTGIISDLKTADYTFKTEAGTFTDRFTLRYTNKTLGNDDFENVKDGLLISVKDKVIKVTSAKESIKEVSVFDITGKLIYNKKKVGSTELSIVNLQAGDQVLLVKVSLENNAEVNRKVIFK</sequence>
<accession>A0ABP7GBM6</accession>
<dbReference type="Pfam" id="PF19408">
    <property type="entry name" value="PKD_6"/>
    <property type="match status" value="1"/>
</dbReference>
<evidence type="ECO:0000313" key="3">
    <source>
        <dbReference type="Proteomes" id="UP001500748"/>
    </source>
</evidence>
<dbReference type="InterPro" id="IPR037524">
    <property type="entry name" value="PA14/GLEYA"/>
</dbReference>
<organism evidence="2 3">
    <name type="scientific">Flavobacterium ginsengiterrae</name>
    <dbReference type="NCBI Taxonomy" id="871695"/>
    <lineage>
        <taxon>Bacteria</taxon>
        <taxon>Pseudomonadati</taxon>
        <taxon>Bacteroidota</taxon>
        <taxon>Flavobacteriia</taxon>
        <taxon>Flavobacteriales</taxon>
        <taxon>Flavobacteriaceae</taxon>
        <taxon>Flavobacterium</taxon>
    </lineage>
</organism>
<reference evidence="3" key="1">
    <citation type="journal article" date="2019" name="Int. J. Syst. Evol. Microbiol.">
        <title>The Global Catalogue of Microorganisms (GCM) 10K type strain sequencing project: providing services to taxonomists for standard genome sequencing and annotation.</title>
        <authorList>
            <consortium name="The Broad Institute Genomics Platform"/>
            <consortium name="The Broad Institute Genome Sequencing Center for Infectious Disease"/>
            <person name="Wu L."/>
            <person name="Ma J."/>
        </authorList>
    </citation>
    <scope>NUCLEOTIDE SEQUENCE [LARGE SCALE GENOMIC DNA]</scope>
    <source>
        <strain evidence="3">JCM 17337</strain>
    </source>
</reference>
<name>A0ABP7GBM6_9FLAO</name>
<dbReference type="PROSITE" id="PS51820">
    <property type="entry name" value="PA14"/>
    <property type="match status" value="1"/>
</dbReference>
<gene>
    <name evidence="2" type="ORF">GCM10022423_08850</name>
</gene>
<feature type="domain" description="PA14" evidence="1">
    <location>
        <begin position="625"/>
        <end position="758"/>
    </location>
</feature>
<evidence type="ECO:0000313" key="2">
    <source>
        <dbReference type="EMBL" id="GAA3760126.1"/>
    </source>
</evidence>
<dbReference type="Gene3D" id="2.60.40.10">
    <property type="entry name" value="Immunoglobulins"/>
    <property type="match status" value="1"/>
</dbReference>
<dbReference type="Proteomes" id="UP001500748">
    <property type="component" value="Unassembled WGS sequence"/>
</dbReference>
<dbReference type="NCBIfam" id="NF033708">
    <property type="entry name" value="T9SS_Cterm_ChiA"/>
    <property type="match status" value="1"/>
</dbReference>